<dbReference type="InterPro" id="IPR025943">
    <property type="entry name" value="Sigma_54_int_dom_ATP-bd_2"/>
</dbReference>
<dbReference type="InterPro" id="IPR003593">
    <property type="entry name" value="AAA+_ATPase"/>
</dbReference>
<keyword evidence="3" id="KW-0805">Transcription regulation</keyword>
<dbReference type="Gene3D" id="1.10.8.60">
    <property type="match status" value="1"/>
</dbReference>
<keyword evidence="5" id="KW-0804">Transcription</keyword>
<proteinExistence type="predicted"/>
<dbReference type="Pfam" id="PF00158">
    <property type="entry name" value="Sigma54_activat"/>
    <property type="match status" value="1"/>
</dbReference>
<dbReference type="PANTHER" id="PTHR32071:SF117">
    <property type="entry name" value="PTS-DEPENDENT DIHYDROXYACETONE KINASE OPERON REGULATORY PROTEIN-RELATED"/>
    <property type="match status" value="1"/>
</dbReference>
<gene>
    <name evidence="10" type="ORF">GKC30_00060</name>
</gene>
<dbReference type="PROSITE" id="PS50110">
    <property type="entry name" value="RESPONSE_REGULATORY"/>
    <property type="match status" value="1"/>
</dbReference>
<dbReference type="InterPro" id="IPR011006">
    <property type="entry name" value="CheY-like_superfamily"/>
</dbReference>
<evidence type="ECO:0000256" key="5">
    <source>
        <dbReference type="ARBA" id="ARBA00023163"/>
    </source>
</evidence>
<keyword evidence="2" id="KW-0067">ATP-binding</keyword>
<accession>A0A7K1KIY7</accession>
<dbReference type="InterPro" id="IPR009057">
    <property type="entry name" value="Homeodomain-like_sf"/>
</dbReference>
<dbReference type="PROSITE" id="PS50045">
    <property type="entry name" value="SIGMA54_INTERACT_4"/>
    <property type="match status" value="1"/>
</dbReference>
<dbReference type="Pfam" id="PF02954">
    <property type="entry name" value="HTH_8"/>
    <property type="match status" value="1"/>
</dbReference>
<feature type="domain" description="Response regulatory" evidence="9">
    <location>
        <begin position="40"/>
        <end position="149"/>
    </location>
</feature>
<dbReference type="PANTHER" id="PTHR32071">
    <property type="entry name" value="TRANSCRIPTIONAL REGULATORY PROTEIN"/>
    <property type="match status" value="1"/>
</dbReference>
<dbReference type="EMBL" id="WODC01000001">
    <property type="protein sequence ID" value="MUM76024.1"/>
    <property type="molecule type" value="Genomic_DNA"/>
</dbReference>
<evidence type="ECO:0000256" key="3">
    <source>
        <dbReference type="ARBA" id="ARBA00023015"/>
    </source>
</evidence>
<dbReference type="Proteomes" id="UP000461162">
    <property type="component" value="Unassembled WGS sequence"/>
</dbReference>
<dbReference type="InterPro" id="IPR002078">
    <property type="entry name" value="Sigma_54_int"/>
</dbReference>
<dbReference type="InterPro" id="IPR058031">
    <property type="entry name" value="AAA_lid_NorR"/>
</dbReference>
<dbReference type="CDD" id="cd00009">
    <property type="entry name" value="AAA"/>
    <property type="match status" value="1"/>
</dbReference>
<dbReference type="PROSITE" id="PS00675">
    <property type="entry name" value="SIGMA54_INTERACT_1"/>
    <property type="match status" value="1"/>
</dbReference>
<keyword evidence="1" id="KW-0547">Nucleotide-binding</keyword>
<evidence type="ECO:0000256" key="7">
    <source>
        <dbReference type="SAM" id="MobiDB-lite"/>
    </source>
</evidence>
<comment type="caution">
    <text evidence="10">The sequence shown here is derived from an EMBL/GenBank/DDBJ whole genome shotgun (WGS) entry which is preliminary data.</text>
</comment>
<evidence type="ECO:0000259" key="9">
    <source>
        <dbReference type="PROSITE" id="PS50110"/>
    </source>
</evidence>
<evidence type="ECO:0000259" key="8">
    <source>
        <dbReference type="PROSITE" id="PS50045"/>
    </source>
</evidence>
<dbReference type="FunFam" id="3.40.50.300:FF:000006">
    <property type="entry name" value="DNA-binding transcriptional regulator NtrC"/>
    <property type="match status" value="1"/>
</dbReference>
<reference evidence="10 11" key="1">
    <citation type="submission" date="2019-11" db="EMBL/GenBank/DDBJ databases">
        <title>Pseudodesulfovibrio alkaliphilus, sp. nov., an alkaliphilic sulfate-reducing bacteria from mud volcano of Taman peninsula, Russia.</title>
        <authorList>
            <person name="Frolova A."/>
            <person name="Merkel A.Y."/>
            <person name="Slobodkin A.I."/>
        </authorList>
    </citation>
    <scope>NUCLEOTIDE SEQUENCE [LARGE SCALE GENOMIC DNA]</scope>
    <source>
        <strain evidence="10 11">F-1</strain>
    </source>
</reference>
<evidence type="ECO:0000313" key="11">
    <source>
        <dbReference type="Proteomes" id="UP000461162"/>
    </source>
</evidence>
<keyword evidence="11" id="KW-1185">Reference proteome</keyword>
<dbReference type="Gene3D" id="1.10.10.60">
    <property type="entry name" value="Homeodomain-like"/>
    <property type="match status" value="1"/>
</dbReference>
<evidence type="ECO:0000256" key="6">
    <source>
        <dbReference type="PROSITE-ProRule" id="PRU00169"/>
    </source>
</evidence>
<sequence>MQTQRDAGGVSLNEHLPHSFQPSHAGSLSRELRNTMSRRIILLVDDDESFRDTLVQRMESRGFDVVAVSSGAEALRLAATKEPALAVVDMRMPDMDGLETIARLHEMRPGMRTALLTGFGGNTLRQAAQDQHTEYFEKQNMSRLWERLESLKEEPAAESTVVPGAGMDRPGEERSIIGQTKAMQQLKRDVDMVAALDCTVLLLGETGTGKELLSRTIHRKSSRTRGRFLAVNCGSFSHDLLSRELFGQEPEAGGGRGSTGLFEAASGGTILFDEVGDTPLPMQSQLLRMLQDRTIHRVGGGQEVHVDVRIMATSNQDLKAKIRAGQFREDFYYRLNVFTLHVPPLRERRDDIPPLCNYFLACYNQSFDMKVDGFDTEVLDLLMDYPYPGNVRELESIVERGVIVRREGLIRREDLPRRFQKSGVSPAKTAPGRPHGERLPTLAEIEEEHIRRVMAAVGHNKLEAAKVLGISRAGLWRKLKKMDEAEAAAE</sequence>
<dbReference type="AlphaFoldDB" id="A0A7K1KIY7"/>
<dbReference type="Gene3D" id="3.40.50.2300">
    <property type="match status" value="1"/>
</dbReference>
<dbReference type="SMART" id="SM00448">
    <property type="entry name" value="REC"/>
    <property type="match status" value="1"/>
</dbReference>
<dbReference type="InterPro" id="IPR027417">
    <property type="entry name" value="P-loop_NTPase"/>
</dbReference>
<keyword evidence="6" id="KW-0597">Phosphoprotein</keyword>
<dbReference type="GO" id="GO:0000160">
    <property type="term" value="P:phosphorelay signal transduction system"/>
    <property type="evidence" value="ECO:0007669"/>
    <property type="project" value="InterPro"/>
</dbReference>
<dbReference type="Pfam" id="PF00072">
    <property type="entry name" value="Response_reg"/>
    <property type="match status" value="1"/>
</dbReference>
<keyword evidence="4" id="KW-0238">DNA-binding</keyword>
<evidence type="ECO:0000256" key="1">
    <source>
        <dbReference type="ARBA" id="ARBA00022741"/>
    </source>
</evidence>
<dbReference type="PRINTS" id="PR01590">
    <property type="entry name" value="HTHFIS"/>
</dbReference>
<dbReference type="GO" id="GO:0005524">
    <property type="term" value="F:ATP binding"/>
    <property type="evidence" value="ECO:0007669"/>
    <property type="project" value="UniProtKB-KW"/>
</dbReference>
<dbReference type="Gene3D" id="3.40.50.300">
    <property type="entry name" value="P-loop containing nucleotide triphosphate hydrolases"/>
    <property type="match status" value="1"/>
</dbReference>
<protein>
    <submittedName>
        <fullName evidence="10">Response regulator</fullName>
    </submittedName>
</protein>
<dbReference type="Pfam" id="PF25601">
    <property type="entry name" value="AAA_lid_14"/>
    <property type="match status" value="1"/>
</dbReference>
<dbReference type="SMART" id="SM00382">
    <property type="entry name" value="AAA"/>
    <property type="match status" value="1"/>
</dbReference>
<evidence type="ECO:0000256" key="4">
    <source>
        <dbReference type="ARBA" id="ARBA00023125"/>
    </source>
</evidence>
<dbReference type="SUPFAM" id="SSF52540">
    <property type="entry name" value="P-loop containing nucleoside triphosphate hydrolases"/>
    <property type="match status" value="1"/>
</dbReference>
<dbReference type="GO" id="GO:0006355">
    <property type="term" value="P:regulation of DNA-templated transcription"/>
    <property type="evidence" value="ECO:0007669"/>
    <property type="project" value="InterPro"/>
</dbReference>
<feature type="modified residue" description="4-aspartylphosphate" evidence="6">
    <location>
        <position position="89"/>
    </location>
</feature>
<dbReference type="InterPro" id="IPR002197">
    <property type="entry name" value="HTH_Fis"/>
</dbReference>
<dbReference type="InterPro" id="IPR025662">
    <property type="entry name" value="Sigma_54_int_dom_ATP-bd_1"/>
</dbReference>
<dbReference type="GO" id="GO:0043565">
    <property type="term" value="F:sequence-specific DNA binding"/>
    <property type="evidence" value="ECO:0007669"/>
    <property type="project" value="InterPro"/>
</dbReference>
<dbReference type="SUPFAM" id="SSF52172">
    <property type="entry name" value="CheY-like"/>
    <property type="match status" value="1"/>
</dbReference>
<dbReference type="PROSITE" id="PS00676">
    <property type="entry name" value="SIGMA54_INTERACT_2"/>
    <property type="match status" value="1"/>
</dbReference>
<feature type="domain" description="Sigma-54 factor interaction" evidence="8">
    <location>
        <begin position="176"/>
        <end position="403"/>
    </location>
</feature>
<name>A0A7K1KIY7_9BACT</name>
<evidence type="ECO:0000256" key="2">
    <source>
        <dbReference type="ARBA" id="ARBA00022840"/>
    </source>
</evidence>
<evidence type="ECO:0000313" key="10">
    <source>
        <dbReference type="EMBL" id="MUM76024.1"/>
    </source>
</evidence>
<dbReference type="SUPFAM" id="SSF46689">
    <property type="entry name" value="Homeodomain-like"/>
    <property type="match status" value="1"/>
</dbReference>
<organism evidence="10 11">
    <name type="scientific">Pseudodesulfovibrio alkaliphilus</name>
    <dbReference type="NCBI Taxonomy" id="2661613"/>
    <lineage>
        <taxon>Bacteria</taxon>
        <taxon>Pseudomonadati</taxon>
        <taxon>Thermodesulfobacteriota</taxon>
        <taxon>Desulfovibrionia</taxon>
        <taxon>Desulfovibrionales</taxon>
        <taxon>Desulfovibrionaceae</taxon>
    </lineage>
</organism>
<feature type="region of interest" description="Disordered" evidence="7">
    <location>
        <begin position="1"/>
        <end position="29"/>
    </location>
</feature>
<dbReference type="InterPro" id="IPR001789">
    <property type="entry name" value="Sig_transdc_resp-reg_receiver"/>
</dbReference>